<dbReference type="AlphaFoldDB" id="A0A367W1F7"/>
<dbReference type="OrthoDB" id="9128874at2"/>
<gene>
    <name evidence="1" type="ORF">TH19_22170</name>
</gene>
<comment type="caution">
    <text evidence="1">The sequence shown here is derived from an EMBL/GenBank/DDBJ whole genome shotgun (WGS) entry which is preliminary data.</text>
</comment>
<protein>
    <submittedName>
        <fullName evidence="1">Uncharacterized protein</fullName>
    </submittedName>
</protein>
<dbReference type="Proteomes" id="UP000253226">
    <property type="component" value="Unassembled WGS sequence"/>
</dbReference>
<proteinExistence type="predicted"/>
<dbReference type="InterPro" id="IPR037074">
    <property type="entry name" value="DUF1780_sf"/>
</dbReference>
<dbReference type="EMBL" id="JPWF01000025">
    <property type="protein sequence ID" value="RCK31030.1"/>
    <property type="molecule type" value="Genomic_DNA"/>
</dbReference>
<evidence type="ECO:0000313" key="1">
    <source>
        <dbReference type="EMBL" id="RCK31030.1"/>
    </source>
</evidence>
<evidence type="ECO:0000313" key="2">
    <source>
        <dbReference type="Proteomes" id="UP000253226"/>
    </source>
</evidence>
<name>A0A367W1F7_9PROT</name>
<reference evidence="1 2" key="1">
    <citation type="submission" date="2014-07" db="EMBL/GenBank/DDBJ databases">
        <title>Draft genome sequence of Thalassospira profundimaris 35.</title>
        <authorList>
            <person name="Lai Q."/>
            <person name="Shao Z."/>
        </authorList>
    </citation>
    <scope>NUCLEOTIDE SEQUENCE [LARGE SCALE GENOMIC DNA]</scope>
    <source>
        <strain evidence="1 2">35</strain>
    </source>
</reference>
<accession>A0A367W1F7</accession>
<dbReference type="SUPFAM" id="SSF52980">
    <property type="entry name" value="Restriction endonuclease-like"/>
    <property type="match status" value="1"/>
</dbReference>
<dbReference type="Pfam" id="PF08682">
    <property type="entry name" value="DUF1780"/>
    <property type="match status" value="1"/>
</dbReference>
<dbReference type="InterPro" id="IPR011335">
    <property type="entry name" value="Restrct_endonuc-II-like"/>
</dbReference>
<organism evidence="1 2">
    <name type="scientific">Thalassospira profundimaris</name>
    <dbReference type="NCBI Taxonomy" id="502049"/>
    <lineage>
        <taxon>Bacteria</taxon>
        <taxon>Pseudomonadati</taxon>
        <taxon>Pseudomonadota</taxon>
        <taxon>Alphaproteobacteria</taxon>
        <taxon>Rhodospirillales</taxon>
        <taxon>Thalassospiraceae</taxon>
        <taxon>Thalassospira</taxon>
    </lineage>
</organism>
<dbReference type="RefSeq" id="WP_114104409.1">
    <property type="nucleotide sequence ID" value="NZ_JPWF01000025.1"/>
</dbReference>
<dbReference type="Gene3D" id="3.40.1540.10">
    <property type="entry name" value="Protein of unknown function DUF1780, putative endonuclease"/>
    <property type="match status" value="1"/>
</dbReference>
<dbReference type="InterPro" id="IPR014796">
    <property type="entry name" value="DUF1780"/>
</dbReference>
<sequence length="205" mass="23523">MNDFDHYKNHYIHDLTEDRKYFSNLGKAEREQDCVHWFLQMIDVEHNCVDLEAPDQASIVDVKWKNANFQVKEIADPKVKRGEIKEILSAVENAESFGDLNRSLVGTGRDIPEVTSMCDLVYQRSVELSAHRRYTSAKTEVDLLFYITRTYSSLLKADDINRINYAKLGWRSISVLNSKQAAVISASNDAPDCLRDRVGRIYCPS</sequence>